<evidence type="ECO:0000256" key="1">
    <source>
        <dbReference type="SAM" id="Phobius"/>
    </source>
</evidence>
<comment type="caution">
    <text evidence="2">The sequence shown here is derived from an EMBL/GenBank/DDBJ whole genome shotgun (WGS) entry which is preliminary data.</text>
</comment>
<evidence type="ECO:0008006" key="4">
    <source>
        <dbReference type="Google" id="ProtNLM"/>
    </source>
</evidence>
<evidence type="ECO:0000313" key="3">
    <source>
        <dbReference type="Proteomes" id="UP001256711"/>
    </source>
</evidence>
<sequence length="112" mass="12833">MIKKNTVFLNGRKIGTYEFVQKAGSGHINFNGFDPYEAKLTDDQQIVLEWLKWSVEDQKNSPMDAVYLLILGEALISVSLAYIALTNRKKRKSCEYSALGLWNRRKSDDTEV</sequence>
<keyword evidence="1" id="KW-0812">Transmembrane</keyword>
<feature type="transmembrane region" description="Helical" evidence="1">
    <location>
        <begin position="65"/>
        <end position="85"/>
    </location>
</feature>
<gene>
    <name evidence="2" type="ORF">P7H43_01550</name>
</gene>
<proteinExistence type="predicted"/>
<dbReference type="EMBL" id="JARQBJ010000001">
    <property type="protein sequence ID" value="MDT2809176.1"/>
    <property type="molecule type" value="Genomic_DNA"/>
</dbReference>
<organism evidence="2 3">
    <name type="scientific">Enterococcus asini</name>
    <dbReference type="NCBI Taxonomy" id="57732"/>
    <lineage>
        <taxon>Bacteria</taxon>
        <taxon>Bacillati</taxon>
        <taxon>Bacillota</taxon>
        <taxon>Bacilli</taxon>
        <taxon>Lactobacillales</taxon>
        <taxon>Enterococcaceae</taxon>
        <taxon>Enterococcus</taxon>
    </lineage>
</organism>
<dbReference type="RefSeq" id="WP_311834901.1">
    <property type="nucleotide sequence ID" value="NZ_JARQBJ010000001.1"/>
</dbReference>
<protein>
    <recommendedName>
        <fullName evidence="4">Transmembrane protein</fullName>
    </recommendedName>
</protein>
<dbReference type="Proteomes" id="UP001256711">
    <property type="component" value="Unassembled WGS sequence"/>
</dbReference>
<evidence type="ECO:0000313" key="2">
    <source>
        <dbReference type="EMBL" id="MDT2809176.1"/>
    </source>
</evidence>
<keyword evidence="1" id="KW-0472">Membrane</keyword>
<reference evidence="2" key="1">
    <citation type="submission" date="2023-03" db="EMBL/GenBank/DDBJ databases">
        <authorList>
            <person name="Shen W."/>
            <person name="Cai J."/>
        </authorList>
    </citation>
    <scope>NUCLEOTIDE SEQUENCE</scope>
    <source>
        <strain evidence="2">B226-2</strain>
    </source>
</reference>
<accession>A0AAW8TUU4</accession>
<keyword evidence="1" id="KW-1133">Transmembrane helix</keyword>
<name>A0AAW8TUU4_9ENTE</name>
<dbReference type="AlphaFoldDB" id="A0AAW8TUU4"/>